<reference evidence="2" key="1">
    <citation type="submission" date="2012-07" db="EMBL/GenBank/DDBJ databases">
        <title>Genome variability drives Emilianias global distribution.</title>
        <authorList>
            <consortium name="DOE Joint Genome Institute"/>
            <person name="Read B."/>
            <person name="Kegel J."/>
            <person name="Klute M."/>
            <person name="Kuo A."/>
            <person name="Lefebvre S.C."/>
            <person name="Maumus F."/>
            <person name="Mayer C."/>
            <person name="Miller J."/>
            <person name="Allen A."/>
            <person name="Bidle K."/>
            <person name="Borodovsky M."/>
            <person name="Bowler C."/>
            <person name="Brownlee C."/>
            <person name="Claverie J.-M."/>
            <person name="Cock M."/>
            <person name="De Vargas C."/>
            <person name="Elias M."/>
            <person name="Frickenhaus S."/>
            <person name="Gladyshev V.N."/>
            <person name="Gonzalez K."/>
            <person name="Guda C."/>
            <person name="Hadaegh A."/>
            <person name="Herman E."/>
            <person name="Iglesias-Rodriguez D."/>
            <person name="Jones B."/>
            <person name="Lawson T."/>
            <person name="Leese F."/>
            <person name="Lin Y.-C."/>
            <person name="Lindquist E."/>
            <person name="Lobanov A."/>
            <person name="Lucas S."/>
            <person name="Malik S.-H.B."/>
            <person name="Marsh M.E."/>
            <person name="Mock T."/>
            <person name="Monier A."/>
            <person name="Moreau H."/>
            <person name="Mueller-Roeber B."/>
            <person name="Napier J."/>
            <person name="Ogata H."/>
            <person name="Parker M."/>
            <person name="Probert I."/>
            <person name="Quesneville H."/>
            <person name="Raines C."/>
            <person name="Rensing S."/>
            <person name="Riano-Pachon D.M."/>
            <person name="Richier S."/>
            <person name="Rokitta S."/>
            <person name="Salamov A."/>
            <person name="Sarno A.F."/>
            <person name="Schmutz J."/>
            <person name="Schroeder D."/>
            <person name="Shiraiwa Y."/>
            <person name="Soanes D.M."/>
            <person name="Valentin K."/>
            <person name="Van Der Giezen M."/>
            <person name="Van Der Peer Y."/>
            <person name="Vardi A."/>
            <person name="Verret F."/>
            <person name="Von Dassow P."/>
            <person name="Wheeler G."/>
            <person name="Williams B."/>
            <person name="Wilson W."/>
            <person name="Wolfe G."/>
            <person name="Wurch L.L."/>
            <person name="Young J."/>
            <person name="Dacks J.B."/>
            <person name="Delwiche C.F."/>
            <person name="Dyhrman S."/>
            <person name="Glockner G."/>
            <person name="John U."/>
            <person name="Richards T."/>
            <person name="Worden A.Z."/>
            <person name="Zhang X."/>
            <person name="Grigoriev I.V."/>
        </authorList>
    </citation>
    <scope>NUCLEOTIDE SEQUENCE</scope>
    <source>
        <strain evidence="2">CCMP1516</strain>
    </source>
</reference>
<organism evidence="2">
    <name type="scientific">Emiliania huxleyi</name>
    <name type="common">Coccolithophore</name>
    <name type="synonym">Pontosphaera huxleyi</name>
    <dbReference type="NCBI Taxonomy" id="2903"/>
    <lineage>
        <taxon>Eukaryota</taxon>
        <taxon>Haptista</taxon>
        <taxon>Haptophyta</taxon>
        <taxon>Prymnesiophyceae</taxon>
        <taxon>Isochrysidales</taxon>
        <taxon>Noelaerhabdaceae</taxon>
        <taxon>Emiliania</taxon>
    </lineage>
</organism>
<feature type="compositionally biased region" description="Low complexity" evidence="1">
    <location>
        <begin position="1"/>
        <end position="12"/>
    </location>
</feature>
<feature type="region of interest" description="Disordered" evidence="1">
    <location>
        <begin position="1"/>
        <end position="83"/>
    </location>
</feature>
<dbReference type="AlphaFoldDB" id="R1DNW7"/>
<accession>R1DNW7</accession>
<evidence type="ECO:0000256" key="1">
    <source>
        <dbReference type="SAM" id="MobiDB-lite"/>
    </source>
</evidence>
<gene>
    <name evidence="2" type="ORF">EMIHUDRAFT_445445</name>
</gene>
<feature type="non-terminal residue" evidence="2">
    <location>
        <position position="1"/>
    </location>
</feature>
<dbReference type="HOGENOM" id="CLU_1438003_0_0_1"/>
<proteinExistence type="predicted"/>
<dbReference type="RefSeq" id="XP_005768614.1">
    <property type="nucleotide sequence ID" value="XM_005768557.1"/>
</dbReference>
<feature type="compositionally biased region" description="Pro residues" evidence="1">
    <location>
        <begin position="74"/>
        <end position="83"/>
    </location>
</feature>
<name>R1DNW7_EMIHU</name>
<protein>
    <submittedName>
        <fullName evidence="2">Uncharacterized protein</fullName>
    </submittedName>
</protein>
<sequence>DVAAIGGVAARAGAGGGFAGRSRRRAHAAATDARTRTGGGARHAPGGGAAGSVAAGGAAPRDPRRARRRASTTLPPPRPPPLPRRWRVCSISCAPRPPPPPHCAPSTRARSWRRRKSRLCSPPSPSTCRVRAGVVCLPRGRRLRLRLGVDPHAFYILLHVARWPSGSTCFVFRRAIQGPSSHQEREFRL</sequence>
<feature type="compositionally biased region" description="Gly residues" evidence="1">
    <location>
        <begin position="37"/>
        <end position="50"/>
    </location>
</feature>
<feature type="region of interest" description="Disordered" evidence="1">
    <location>
        <begin position="98"/>
        <end position="120"/>
    </location>
</feature>
<dbReference type="KEGG" id="ehx:EMIHUDRAFT_445445"/>
<dbReference type="GeneID" id="17262338"/>
<evidence type="ECO:0000313" key="2">
    <source>
        <dbReference type="EMBL" id="EOD16185.1"/>
    </source>
</evidence>
<feature type="compositionally biased region" description="Low complexity" evidence="1">
    <location>
        <begin position="51"/>
        <end position="60"/>
    </location>
</feature>
<dbReference type="EMBL" id="KB866844">
    <property type="protein sequence ID" value="EOD16185.1"/>
    <property type="molecule type" value="Genomic_DNA"/>
</dbReference>